<name>A0A5C4LM94_9HYPH</name>
<accession>A0A5C4LM94</accession>
<dbReference type="OrthoDB" id="9802264at2"/>
<dbReference type="AlphaFoldDB" id="A0A5C4LM94"/>
<dbReference type="FunFam" id="3.40.50.300:FF:000020">
    <property type="entry name" value="Amino acid ABC transporter ATP-binding component"/>
    <property type="match status" value="1"/>
</dbReference>
<evidence type="ECO:0000313" key="9">
    <source>
        <dbReference type="EMBL" id="TNC14497.1"/>
    </source>
</evidence>
<dbReference type="InterPro" id="IPR027417">
    <property type="entry name" value="P-loop_NTPase"/>
</dbReference>
<dbReference type="GO" id="GO:0015424">
    <property type="term" value="F:ABC-type amino acid transporter activity"/>
    <property type="evidence" value="ECO:0007669"/>
    <property type="project" value="InterPro"/>
</dbReference>
<dbReference type="PROSITE" id="PS50893">
    <property type="entry name" value="ABC_TRANSPORTER_2"/>
    <property type="match status" value="1"/>
</dbReference>
<dbReference type="EMBL" id="VDDA01000003">
    <property type="protein sequence ID" value="TNC14497.1"/>
    <property type="molecule type" value="Genomic_DNA"/>
</dbReference>
<dbReference type="Pfam" id="PF00005">
    <property type="entry name" value="ABC_tran"/>
    <property type="match status" value="1"/>
</dbReference>
<keyword evidence="3" id="KW-0813">Transport</keyword>
<evidence type="ECO:0000256" key="5">
    <source>
        <dbReference type="ARBA" id="ARBA00022741"/>
    </source>
</evidence>
<proteinExistence type="inferred from homology"/>
<evidence type="ECO:0000256" key="2">
    <source>
        <dbReference type="ARBA" id="ARBA00005417"/>
    </source>
</evidence>
<gene>
    <name evidence="9" type="ORF">FF100_10145</name>
</gene>
<dbReference type="InterPro" id="IPR003439">
    <property type="entry name" value="ABC_transporter-like_ATP-bd"/>
</dbReference>
<keyword evidence="6 9" id="KW-0067">ATP-binding</keyword>
<dbReference type="SUPFAM" id="SSF52540">
    <property type="entry name" value="P-loop containing nucleoside triphosphate hydrolases"/>
    <property type="match status" value="1"/>
</dbReference>
<dbReference type="Proteomes" id="UP000305267">
    <property type="component" value="Unassembled WGS sequence"/>
</dbReference>
<comment type="similarity">
    <text evidence="2">Belongs to the ABC transporter superfamily.</text>
</comment>
<sequence>MIEVEHVKKSFGDLSVLKDISMRVPRGGVVSLIGPSGSGKSTLLRCLNLLTIPSEGTIRIGTHEMRFDKAHKMPKDRDLAAFRSKVGMVFQNFNLFPHMSVVRNVMEGPVTVLGRGKEETRDLALQLLDKVGLREKADAYPDRLSGGQKQRVAIARALAMKPEVMLFDEATSALDPELVGEVLQVVRQLASEGMTMVLVTHEIAFARDVADTCVFMRDGFVVEEGPARQVIEDPQQAATKAFLSHFHKAAV</sequence>
<dbReference type="Gene3D" id="3.40.50.300">
    <property type="entry name" value="P-loop containing nucleotide triphosphate hydrolases"/>
    <property type="match status" value="1"/>
</dbReference>
<evidence type="ECO:0000259" key="8">
    <source>
        <dbReference type="PROSITE" id="PS50893"/>
    </source>
</evidence>
<evidence type="ECO:0000256" key="4">
    <source>
        <dbReference type="ARBA" id="ARBA00022475"/>
    </source>
</evidence>
<dbReference type="GO" id="GO:0005524">
    <property type="term" value="F:ATP binding"/>
    <property type="evidence" value="ECO:0007669"/>
    <property type="project" value="UniProtKB-KW"/>
</dbReference>
<evidence type="ECO:0000256" key="1">
    <source>
        <dbReference type="ARBA" id="ARBA00004202"/>
    </source>
</evidence>
<comment type="caution">
    <text evidence="9">The sequence shown here is derived from an EMBL/GenBank/DDBJ whole genome shotgun (WGS) entry which is preliminary data.</text>
</comment>
<protein>
    <submittedName>
        <fullName evidence="9">Amino acid ABC transporter ATP-binding protein</fullName>
    </submittedName>
</protein>
<dbReference type="SMART" id="SM00382">
    <property type="entry name" value="AAA"/>
    <property type="match status" value="1"/>
</dbReference>
<keyword evidence="10" id="KW-1185">Reference proteome</keyword>
<dbReference type="InterPro" id="IPR030679">
    <property type="entry name" value="ABC_ATPase_HisP-typ"/>
</dbReference>
<dbReference type="PANTHER" id="PTHR43166">
    <property type="entry name" value="AMINO ACID IMPORT ATP-BINDING PROTEIN"/>
    <property type="match status" value="1"/>
</dbReference>
<dbReference type="GO" id="GO:0016887">
    <property type="term" value="F:ATP hydrolysis activity"/>
    <property type="evidence" value="ECO:0007669"/>
    <property type="project" value="InterPro"/>
</dbReference>
<keyword evidence="5" id="KW-0547">Nucleotide-binding</keyword>
<evidence type="ECO:0000313" key="10">
    <source>
        <dbReference type="Proteomes" id="UP000305267"/>
    </source>
</evidence>
<dbReference type="InterPro" id="IPR050086">
    <property type="entry name" value="MetN_ABC_transporter-like"/>
</dbReference>
<dbReference type="PROSITE" id="PS00211">
    <property type="entry name" value="ABC_TRANSPORTER_1"/>
    <property type="match status" value="1"/>
</dbReference>
<keyword evidence="7" id="KW-0472">Membrane</keyword>
<dbReference type="InterPro" id="IPR003593">
    <property type="entry name" value="AAA+_ATPase"/>
</dbReference>
<evidence type="ECO:0000256" key="7">
    <source>
        <dbReference type="ARBA" id="ARBA00023136"/>
    </source>
</evidence>
<dbReference type="CDD" id="cd03262">
    <property type="entry name" value="ABC_HisP_GlnQ"/>
    <property type="match status" value="1"/>
</dbReference>
<dbReference type="PANTHER" id="PTHR43166:SF35">
    <property type="entry name" value="L-CYSTINE IMPORT ATP-BINDING PROTEIN TCYN"/>
    <property type="match status" value="1"/>
</dbReference>
<comment type="subcellular location">
    <subcellularLocation>
        <location evidence="1">Cell membrane</location>
        <topology evidence="1">Peripheral membrane protein</topology>
    </subcellularLocation>
</comment>
<dbReference type="PIRSF" id="PIRSF039085">
    <property type="entry name" value="ABC_ATPase_HisP"/>
    <property type="match status" value="1"/>
</dbReference>
<evidence type="ECO:0000256" key="6">
    <source>
        <dbReference type="ARBA" id="ARBA00022840"/>
    </source>
</evidence>
<evidence type="ECO:0000256" key="3">
    <source>
        <dbReference type="ARBA" id="ARBA00022448"/>
    </source>
</evidence>
<feature type="domain" description="ABC transporter" evidence="8">
    <location>
        <begin position="2"/>
        <end position="243"/>
    </location>
</feature>
<dbReference type="GO" id="GO:0005886">
    <property type="term" value="C:plasma membrane"/>
    <property type="evidence" value="ECO:0007669"/>
    <property type="project" value="UniProtKB-SubCell"/>
</dbReference>
<dbReference type="RefSeq" id="WP_139035578.1">
    <property type="nucleotide sequence ID" value="NZ_VDDA01000003.1"/>
</dbReference>
<organism evidence="9 10">
    <name type="scientific">Methylobacterium terricola</name>
    <dbReference type="NCBI Taxonomy" id="2583531"/>
    <lineage>
        <taxon>Bacteria</taxon>
        <taxon>Pseudomonadati</taxon>
        <taxon>Pseudomonadota</taxon>
        <taxon>Alphaproteobacteria</taxon>
        <taxon>Hyphomicrobiales</taxon>
        <taxon>Methylobacteriaceae</taxon>
        <taxon>Methylobacterium</taxon>
    </lineage>
</organism>
<dbReference type="InterPro" id="IPR017871">
    <property type="entry name" value="ABC_transporter-like_CS"/>
</dbReference>
<reference evidence="9 10" key="1">
    <citation type="submission" date="2019-06" db="EMBL/GenBank/DDBJ databases">
        <title>Genome of Methylobacterium sp. 17Sr1-39.</title>
        <authorList>
            <person name="Seo T."/>
        </authorList>
    </citation>
    <scope>NUCLEOTIDE SEQUENCE [LARGE SCALE GENOMIC DNA]</scope>
    <source>
        <strain evidence="9 10">17Sr1-39</strain>
    </source>
</reference>
<keyword evidence="4" id="KW-1003">Cell membrane</keyword>